<gene>
    <name evidence="2" type="ORF">EDB81DRAFT_678918</name>
</gene>
<dbReference type="InterPro" id="IPR036047">
    <property type="entry name" value="F-box-like_dom_sf"/>
</dbReference>
<dbReference type="OrthoDB" id="3932329at2759"/>
<proteinExistence type="predicted"/>
<dbReference type="SUPFAM" id="SSF81383">
    <property type="entry name" value="F-box domain"/>
    <property type="match status" value="1"/>
</dbReference>
<name>A0A9P9FME4_9HYPO</name>
<dbReference type="Pfam" id="PF00646">
    <property type="entry name" value="F-box"/>
    <property type="match status" value="1"/>
</dbReference>
<sequence>MGFSFVFCVVCGCPFDIPPSEDALATDRWRSDDPLEDETKQWMCRIRLIGATASLEQFAKPPFRMPKNESRTDGLFVSEPADWAITDGFYFRLGQDPFRVLAAANDSGDVLFPLHENCLTILQRAISWHASFIPEPGPPLPSLVRVYKALCAQYARNVAEKARLSKKTGFYGSSDYMDYGLEFEHDYEGAREFWASEGWTPTVDNESQWYCDDPVDIPKLASFLSRQVQETIQSKAIATVDSAKEQIGTTVNVEVSMPDSTARSSLEALPLELWNQIIVFLPTTSAVLQLRQCCKAFASRIPIDQQFWLTQLREGRVIRYLWDLESLGETMDSQVNPMPSIDPAYRDWKSLAQKLARGSITIQADQESLESTLSKLWPLQNRDRIFRLAECLLKLPVN</sequence>
<organism evidence="2 3">
    <name type="scientific">Dactylonectria macrodidyma</name>
    <dbReference type="NCBI Taxonomy" id="307937"/>
    <lineage>
        <taxon>Eukaryota</taxon>
        <taxon>Fungi</taxon>
        <taxon>Dikarya</taxon>
        <taxon>Ascomycota</taxon>
        <taxon>Pezizomycotina</taxon>
        <taxon>Sordariomycetes</taxon>
        <taxon>Hypocreomycetidae</taxon>
        <taxon>Hypocreales</taxon>
        <taxon>Nectriaceae</taxon>
        <taxon>Dactylonectria</taxon>
    </lineage>
</organism>
<evidence type="ECO:0000313" key="2">
    <source>
        <dbReference type="EMBL" id="KAH7165228.1"/>
    </source>
</evidence>
<feature type="domain" description="F-box" evidence="1">
    <location>
        <begin position="267"/>
        <end position="300"/>
    </location>
</feature>
<dbReference type="EMBL" id="JAGMUV010000003">
    <property type="protein sequence ID" value="KAH7165228.1"/>
    <property type="molecule type" value="Genomic_DNA"/>
</dbReference>
<dbReference type="AlphaFoldDB" id="A0A9P9FME4"/>
<comment type="caution">
    <text evidence="2">The sequence shown here is derived from an EMBL/GenBank/DDBJ whole genome shotgun (WGS) entry which is preliminary data.</text>
</comment>
<reference evidence="2" key="1">
    <citation type="journal article" date="2021" name="Nat. Commun.">
        <title>Genetic determinants of endophytism in the Arabidopsis root mycobiome.</title>
        <authorList>
            <person name="Mesny F."/>
            <person name="Miyauchi S."/>
            <person name="Thiergart T."/>
            <person name="Pickel B."/>
            <person name="Atanasova L."/>
            <person name="Karlsson M."/>
            <person name="Huettel B."/>
            <person name="Barry K.W."/>
            <person name="Haridas S."/>
            <person name="Chen C."/>
            <person name="Bauer D."/>
            <person name="Andreopoulos W."/>
            <person name="Pangilinan J."/>
            <person name="LaButti K."/>
            <person name="Riley R."/>
            <person name="Lipzen A."/>
            <person name="Clum A."/>
            <person name="Drula E."/>
            <person name="Henrissat B."/>
            <person name="Kohler A."/>
            <person name="Grigoriev I.V."/>
            <person name="Martin F.M."/>
            <person name="Hacquard S."/>
        </authorList>
    </citation>
    <scope>NUCLEOTIDE SEQUENCE</scope>
    <source>
        <strain evidence="2">MPI-CAGE-AT-0147</strain>
    </source>
</reference>
<keyword evidence="3" id="KW-1185">Reference proteome</keyword>
<protein>
    <recommendedName>
        <fullName evidence="1">F-box domain-containing protein</fullName>
    </recommendedName>
</protein>
<evidence type="ECO:0000313" key="3">
    <source>
        <dbReference type="Proteomes" id="UP000738349"/>
    </source>
</evidence>
<accession>A0A9P9FME4</accession>
<dbReference type="InterPro" id="IPR001810">
    <property type="entry name" value="F-box_dom"/>
</dbReference>
<evidence type="ECO:0000259" key="1">
    <source>
        <dbReference type="Pfam" id="PF00646"/>
    </source>
</evidence>
<dbReference type="Proteomes" id="UP000738349">
    <property type="component" value="Unassembled WGS sequence"/>
</dbReference>